<organism evidence="1 2">
    <name type="scientific">Paracoccus acridae</name>
    <dbReference type="NCBI Taxonomy" id="1795310"/>
    <lineage>
        <taxon>Bacteria</taxon>
        <taxon>Pseudomonadati</taxon>
        <taxon>Pseudomonadota</taxon>
        <taxon>Alphaproteobacteria</taxon>
        <taxon>Rhodobacterales</taxon>
        <taxon>Paracoccaceae</taxon>
        <taxon>Paracoccus</taxon>
    </lineage>
</organism>
<comment type="caution">
    <text evidence="1">The sequence shown here is derived from an EMBL/GenBank/DDBJ whole genome shotgun (WGS) entry which is preliminary data.</text>
</comment>
<dbReference type="EMBL" id="BMIV01000030">
    <property type="protein sequence ID" value="GGF80732.1"/>
    <property type="molecule type" value="Genomic_DNA"/>
</dbReference>
<name>A0ABQ1VMF7_9RHOB</name>
<evidence type="ECO:0000313" key="1">
    <source>
        <dbReference type="EMBL" id="GGF80732.1"/>
    </source>
</evidence>
<proteinExistence type="predicted"/>
<protein>
    <recommendedName>
        <fullName evidence="3">Phasin domain-containing protein</fullName>
    </recommendedName>
</protein>
<reference evidence="2" key="1">
    <citation type="journal article" date="2019" name="Int. J. Syst. Evol. Microbiol.">
        <title>The Global Catalogue of Microorganisms (GCM) 10K type strain sequencing project: providing services to taxonomists for standard genome sequencing and annotation.</title>
        <authorList>
            <consortium name="The Broad Institute Genomics Platform"/>
            <consortium name="The Broad Institute Genome Sequencing Center for Infectious Disease"/>
            <person name="Wu L."/>
            <person name="Ma J."/>
        </authorList>
    </citation>
    <scope>NUCLEOTIDE SEQUENCE [LARGE SCALE GENOMIC DNA]</scope>
    <source>
        <strain evidence="2">CGMCC 1.15419</strain>
    </source>
</reference>
<evidence type="ECO:0000313" key="2">
    <source>
        <dbReference type="Proteomes" id="UP000640509"/>
    </source>
</evidence>
<evidence type="ECO:0008006" key="3">
    <source>
        <dbReference type="Google" id="ProtNLM"/>
    </source>
</evidence>
<sequence>MKDDKNAKPETAALPDVPGLTLPDVLLWPIRMQELLWREALLTMARMAELRAECLRNMAQVTLPMDAAALQTDYASKLLDVVQEEGNRFARAMRDAAPAIRKAA</sequence>
<dbReference type="Proteomes" id="UP000640509">
    <property type="component" value="Unassembled WGS sequence"/>
</dbReference>
<keyword evidence="2" id="KW-1185">Reference proteome</keyword>
<accession>A0ABQ1VMF7</accession>
<dbReference type="RefSeq" id="WP_103173919.1">
    <property type="nucleotide sequence ID" value="NZ_BMIV01000030.1"/>
</dbReference>
<gene>
    <name evidence="1" type="ORF">GCM10011402_36650</name>
</gene>